<dbReference type="Pfam" id="PF12802">
    <property type="entry name" value="MarR_2"/>
    <property type="match status" value="1"/>
</dbReference>
<protein>
    <recommendedName>
        <fullName evidence="1">HTH marR-type domain-containing protein</fullName>
    </recommendedName>
</protein>
<dbReference type="SUPFAM" id="SSF46785">
    <property type="entry name" value="Winged helix' DNA-binding domain"/>
    <property type="match status" value="1"/>
</dbReference>
<dbReference type="InterPro" id="IPR036388">
    <property type="entry name" value="WH-like_DNA-bd_sf"/>
</dbReference>
<evidence type="ECO:0000259" key="1">
    <source>
        <dbReference type="Pfam" id="PF12802"/>
    </source>
</evidence>
<proteinExistence type="predicted"/>
<dbReference type="GO" id="GO:0003700">
    <property type="term" value="F:DNA-binding transcription factor activity"/>
    <property type="evidence" value="ECO:0007669"/>
    <property type="project" value="InterPro"/>
</dbReference>
<dbReference type="AlphaFoldDB" id="A0A6J4N278"/>
<sequence length="92" mass="10443">MIAYATHIEEWFNLSQTQRAAWSGFLRAHARIVKELDAELQDKHGLPLSSYDVLVQLSLAQDGQMQMYKLADAVLLSRSALTRAVDRLERQG</sequence>
<feature type="domain" description="HTH marR-type" evidence="1">
    <location>
        <begin position="44"/>
        <end position="92"/>
    </location>
</feature>
<dbReference type="Gene3D" id="1.10.10.10">
    <property type="entry name" value="Winged helix-like DNA-binding domain superfamily/Winged helix DNA-binding domain"/>
    <property type="match status" value="1"/>
</dbReference>
<reference evidence="2" key="1">
    <citation type="submission" date="2020-02" db="EMBL/GenBank/DDBJ databases">
        <authorList>
            <person name="Meier V. D."/>
        </authorList>
    </citation>
    <scope>NUCLEOTIDE SEQUENCE</scope>
    <source>
        <strain evidence="2">AVDCRST_MAG93</strain>
    </source>
</reference>
<organism evidence="2">
    <name type="scientific">uncultured Chloroflexia bacterium</name>
    <dbReference type="NCBI Taxonomy" id="1672391"/>
    <lineage>
        <taxon>Bacteria</taxon>
        <taxon>Bacillati</taxon>
        <taxon>Chloroflexota</taxon>
        <taxon>Chloroflexia</taxon>
        <taxon>environmental samples</taxon>
    </lineage>
</organism>
<name>A0A6J4N278_9CHLR</name>
<evidence type="ECO:0000313" key="2">
    <source>
        <dbReference type="EMBL" id="CAA9375153.1"/>
    </source>
</evidence>
<gene>
    <name evidence="2" type="ORF">AVDCRST_MAG93-8757</name>
</gene>
<dbReference type="InterPro" id="IPR000835">
    <property type="entry name" value="HTH_MarR-typ"/>
</dbReference>
<feature type="non-terminal residue" evidence="2">
    <location>
        <position position="92"/>
    </location>
</feature>
<dbReference type="InterPro" id="IPR036390">
    <property type="entry name" value="WH_DNA-bd_sf"/>
</dbReference>
<accession>A0A6J4N278</accession>
<dbReference type="EMBL" id="CADCTR010002942">
    <property type="protein sequence ID" value="CAA9375153.1"/>
    <property type="molecule type" value="Genomic_DNA"/>
</dbReference>